<reference evidence="5 6" key="1">
    <citation type="submission" date="2012-02" db="EMBL/GenBank/DDBJ databases">
        <title>Whole genome shotgun sequence of Escherichia hermannii NBRC 105704.</title>
        <authorList>
            <person name="Yoshida I."/>
            <person name="Hosoyama A."/>
            <person name="Tsuchikane K."/>
            <person name="Katsumata H."/>
            <person name="Yamazaki S."/>
            <person name="Fujita N."/>
        </authorList>
    </citation>
    <scope>NUCLEOTIDE SEQUENCE [LARGE SCALE GENOMIC DNA]</scope>
    <source>
        <strain evidence="5 6">NBRC 105704</strain>
    </source>
</reference>
<protein>
    <recommendedName>
        <fullName evidence="7">Type 1 fimbrial protein</fullName>
    </recommendedName>
</protein>
<dbReference type="SUPFAM" id="SSF49401">
    <property type="entry name" value="Bacterial adhesins"/>
    <property type="match status" value="1"/>
</dbReference>
<proteinExistence type="inferred from homology"/>
<keyword evidence="3" id="KW-0732">Signal</keyword>
<dbReference type="GO" id="GO:0043709">
    <property type="term" value="P:cell adhesion involved in single-species biofilm formation"/>
    <property type="evidence" value="ECO:0007669"/>
    <property type="project" value="TreeGrafter"/>
</dbReference>
<dbReference type="AlphaFoldDB" id="H5UZF5"/>
<evidence type="ECO:0000313" key="6">
    <source>
        <dbReference type="Proteomes" id="UP000010297"/>
    </source>
</evidence>
<dbReference type="GO" id="GO:0009289">
    <property type="term" value="C:pilus"/>
    <property type="evidence" value="ECO:0007669"/>
    <property type="project" value="UniProtKB-SubCell"/>
</dbReference>
<evidence type="ECO:0008006" key="7">
    <source>
        <dbReference type="Google" id="ProtNLM"/>
    </source>
</evidence>
<dbReference type="EMBL" id="BAFF01000002">
    <property type="protein sequence ID" value="GAB51113.1"/>
    <property type="molecule type" value="Genomic_DNA"/>
</dbReference>
<dbReference type="InterPro" id="IPR036937">
    <property type="entry name" value="Adhesion_dom_fimbrial_sf"/>
</dbReference>
<comment type="caution">
    <text evidence="5">The sequence shown here is derived from an EMBL/GenBank/DDBJ whole genome shotgun (WGS) entry which is preliminary data.</text>
</comment>
<dbReference type="InterPro" id="IPR008966">
    <property type="entry name" value="Adhesion_dom_sf"/>
</dbReference>
<organism evidence="5 6">
    <name type="scientific">Atlantibacter hermannii NBRC 105704</name>
    <dbReference type="NCBI Taxonomy" id="1115512"/>
    <lineage>
        <taxon>Bacteria</taxon>
        <taxon>Pseudomonadati</taxon>
        <taxon>Pseudomonadota</taxon>
        <taxon>Gammaproteobacteria</taxon>
        <taxon>Enterobacterales</taxon>
        <taxon>Enterobacteriaceae</taxon>
        <taxon>Atlantibacter</taxon>
    </lineage>
</organism>
<comment type="subcellular location">
    <subcellularLocation>
        <location evidence="1">Fimbrium</location>
    </subcellularLocation>
</comment>
<accession>H5UZF5</accession>
<evidence type="ECO:0000256" key="1">
    <source>
        <dbReference type="ARBA" id="ARBA00004561"/>
    </source>
</evidence>
<dbReference type="eggNOG" id="COG3539">
    <property type="taxonomic scope" value="Bacteria"/>
</dbReference>
<evidence type="ECO:0000256" key="2">
    <source>
        <dbReference type="ARBA" id="ARBA00006671"/>
    </source>
</evidence>
<name>H5UZF5_ATLHE</name>
<dbReference type="PANTHER" id="PTHR33420">
    <property type="entry name" value="FIMBRIAL SUBUNIT ELFA-RELATED"/>
    <property type="match status" value="1"/>
</dbReference>
<dbReference type="Proteomes" id="UP000010297">
    <property type="component" value="Unassembled WGS sequence"/>
</dbReference>
<evidence type="ECO:0000313" key="5">
    <source>
        <dbReference type="EMBL" id="GAB51113.1"/>
    </source>
</evidence>
<keyword evidence="6" id="KW-1185">Reference proteome</keyword>
<dbReference type="InterPro" id="IPR050263">
    <property type="entry name" value="Bact_Fimbrial_Adh_Pro"/>
</dbReference>
<keyword evidence="4" id="KW-0281">Fimbrium</keyword>
<evidence type="ECO:0000256" key="3">
    <source>
        <dbReference type="ARBA" id="ARBA00022729"/>
    </source>
</evidence>
<comment type="similarity">
    <text evidence="2">Belongs to the fimbrial protein family.</text>
</comment>
<dbReference type="PANTHER" id="PTHR33420:SF3">
    <property type="entry name" value="FIMBRIAL SUBUNIT ELFA"/>
    <property type="match status" value="1"/>
</dbReference>
<gene>
    <name evidence="5" type="ORF">EH105704_02_01420</name>
</gene>
<sequence length="203" mass="22379">MIRLCMQAYNCQTERADVMVYVSCRWVAIALLSCVFHVNAHDFLTPFHGTVNVQGEVLSNACAMSTSTTSNSDASGYQVIEMPDVSRGALSRTGEGPPQLFSLFLSKCALSATAQAIPWTFLRVTFEGTDENGLFKLSGDVLGLALKITDRDGHIISNGEKTPYVSKSPDQIELDYAIRLIKTSNNFKAGNYSSIIRYHVEYF</sequence>
<evidence type="ECO:0000256" key="4">
    <source>
        <dbReference type="ARBA" id="ARBA00023263"/>
    </source>
</evidence>
<dbReference type="Gene3D" id="2.60.40.1090">
    <property type="entry name" value="Fimbrial-type adhesion domain"/>
    <property type="match status" value="1"/>
</dbReference>